<dbReference type="GO" id="GO:0016787">
    <property type="term" value="F:hydrolase activity"/>
    <property type="evidence" value="ECO:0007669"/>
    <property type="project" value="InterPro"/>
</dbReference>
<keyword evidence="3" id="KW-0378">Hydrolase</keyword>
<dbReference type="AlphaFoldDB" id="A0A5Q4ZX85"/>
<dbReference type="EMBL" id="LR721751">
    <property type="protein sequence ID" value="VVV06589.1"/>
    <property type="molecule type" value="Genomic_DNA"/>
</dbReference>
<dbReference type="GO" id="GO:0005524">
    <property type="term" value="F:ATP binding"/>
    <property type="evidence" value="ECO:0007669"/>
    <property type="project" value="InterPro"/>
</dbReference>
<gene>
    <name evidence="3" type="primary">radD_2</name>
    <name evidence="3" type="ORF">AW0309160_04083</name>
</gene>
<dbReference type="InterPro" id="IPR027417">
    <property type="entry name" value="P-loop_NTPase"/>
</dbReference>
<keyword evidence="3" id="KW-0067">ATP-binding</keyword>
<evidence type="ECO:0000259" key="2">
    <source>
        <dbReference type="PROSITE" id="PS51194"/>
    </source>
</evidence>
<dbReference type="GO" id="GO:0005829">
    <property type="term" value="C:cytosol"/>
    <property type="evidence" value="ECO:0007669"/>
    <property type="project" value="TreeGrafter"/>
</dbReference>
<feature type="domain" description="Helicase C-terminal" evidence="2">
    <location>
        <begin position="390"/>
        <end position="535"/>
    </location>
</feature>
<sequence length="535" mass="60685">MLVDLLCRCSNFWLEREISDSAIEISEAYLQRPLSKSEFAEAVANKHSIEFVTNRRLRNQLIKTLSKQEARALVESFLPNVIDDQDLWNFLEAYFTEDSGLVPFAAFLELKEEYVSSLSSYNQTKDVVLSTPSYALYPYQRKILKTVIQSIEADETDRLLIHLPTGAGKTRTAMSIACSHLNQNETGLVVWLADTEELCAQAVNEFNKAWSSLGNRELSIYPYFSDSEKTLVGVKDGIIVAGLQRLNSRMNGKEELAFEKLLQYASLIIFDEAHKAVAKTYKETVNRFMKNGCETFLIGLSATPGRKYDSDEEDRKLSSFFNEQKVTMEIEGYNSPIQYLVDERYLAEPEYLPIDYDGSNDLEFSEQEIKEELSKLLDNLSRHESRNSAIIKQAITEYENGSSIIIFACNVEHAIALAETLHCLGYPAASLTSSNDSKESRRYKIESFKQRRLKIMINFGILTTGFDAPCTNVAIIARPTLSLVLYSQMAGRAMRGKRSGGNEHCKIYTVLDNIPEFTSLGKAFGHWNSNWNELR</sequence>
<dbReference type="SMART" id="SM00490">
    <property type="entry name" value="HELICc"/>
    <property type="match status" value="1"/>
</dbReference>
<protein>
    <submittedName>
        <fullName evidence="3">DNA repair helicase RadD</fullName>
    </submittedName>
</protein>
<dbReference type="PROSITE" id="PS51194">
    <property type="entry name" value="HELICASE_CTER"/>
    <property type="match status" value="1"/>
</dbReference>
<name>A0A5Q4ZX85_9GAMM</name>
<dbReference type="PANTHER" id="PTHR47396">
    <property type="entry name" value="TYPE I RESTRICTION ENZYME ECOKI R PROTEIN"/>
    <property type="match status" value="1"/>
</dbReference>
<dbReference type="PROSITE" id="PS51192">
    <property type="entry name" value="HELICASE_ATP_BIND_1"/>
    <property type="match status" value="1"/>
</dbReference>
<dbReference type="InterPro" id="IPR001650">
    <property type="entry name" value="Helicase_C-like"/>
</dbReference>
<dbReference type="SUPFAM" id="SSF52540">
    <property type="entry name" value="P-loop containing nucleoside triphosphate hydrolases"/>
    <property type="match status" value="1"/>
</dbReference>
<feature type="domain" description="Helicase ATP-binding" evidence="1">
    <location>
        <begin position="150"/>
        <end position="322"/>
    </location>
</feature>
<dbReference type="InterPro" id="IPR006935">
    <property type="entry name" value="Helicase/UvrB_N"/>
</dbReference>
<proteinExistence type="predicted"/>
<accession>A0A5Q4ZX85</accession>
<dbReference type="SMART" id="SM00487">
    <property type="entry name" value="DEXDc"/>
    <property type="match status" value="1"/>
</dbReference>
<reference evidence="3" key="1">
    <citation type="submission" date="2019-09" db="EMBL/GenBank/DDBJ databases">
        <authorList>
            <person name="Hjerde E."/>
        </authorList>
    </citation>
    <scope>NUCLEOTIDE SEQUENCE</scope>
    <source>
        <strain evidence="3">06/09/160</strain>
    </source>
</reference>
<keyword evidence="3" id="KW-0347">Helicase</keyword>
<dbReference type="InterPro" id="IPR050742">
    <property type="entry name" value="Helicase_Restrict-Modif_Enz"/>
</dbReference>
<dbReference type="GO" id="GO:0004386">
    <property type="term" value="F:helicase activity"/>
    <property type="evidence" value="ECO:0007669"/>
    <property type="project" value="UniProtKB-KW"/>
</dbReference>
<keyword evidence="3" id="KW-0547">Nucleotide-binding</keyword>
<dbReference type="Pfam" id="PF00271">
    <property type="entry name" value="Helicase_C"/>
    <property type="match status" value="1"/>
</dbReference>
<organism evidence="3">
    <name type="scientific">Aliivibrio wodanis</name>
    <dbReference type="NCBI Taxonomy" id="80852"/>
    <lineage>
        <taxon>Bacteria</taxon>
        <taxon>Pseudomonadati</taxon>
        <taxon>Pseudomonadota</taxon>
        <taxon>Gammaproteobacteria</taxon>
        <taxon>Vibrionales</taxon>
        <taxon>Vibrionaceae</taxon>
        <taxon>Aliivibrio</taxon>
    </lineage>
</organism>
<evidence type="ECO:0000313" key="3">
    <source>
        <dbReference type="EMBL" id="VVV06589.1"/>
    </source>
</evidence>
<dbReference type="InterPro" id="IPR014001">
    <property type="entry name" value="Helicase_ATP-bd"/>
</dbReference>
<dbReference type="PANTHER" id="PTHR47396:SF1">
    <property type="entry name" value="ATP-DEPENDENT HELICASE IRC3-RELATED"/>
    <property type="match status" value="1"/>
</dbReference>
<evidence type="ECO:0000259" key="1">
    <source>
        <dbReference type="PROSITE" id="PS51192"/>
    </source>
</evidence>
<dbReference type="GO" id="GO:0003677">
    <property type="term" value="F:DNA binding"/>
    <property type="evidence" value="ECO:0007669"/>
    <property type="project" value="InterPro"/>
</dbReference>
<dbReference type="Gene3D" id="3.40.50.300">
    <property type="entry name" value="P-loop containing nucleotide triphosphate hydrolases"/>
    <property type="match status" value="2"/>
</dbReference>
<dbReference type="Pfam" id="PF04851">
    <property type="entry name" value="ResIII"/>
    <property type="match status" value="1"/>
</dbReference>